<name>A0ABD1NN90_9LAMI</name>
<dbReference type="EMBL" id="JBFOLK010000879">
    <property type="protein sequence ID" value="KAL2453060.1"/>
    <property type="molecule type" value="Genomic_DNA"/>
</dbReference>
<reference evidence="2" key="1">
    <citation type="submission" date="2024-07" db="EMBL/GenBank/DDBJ databases">
        <title>Two chromosome-level genome assemblies of Korean endemic species Abeliophyllum distichum and Forsythia ovata (Oleaceae).</title>
        <authorList>
            <person name="Jang H."/>
        </authorList>
    </citation>
    <scope>NUCLEOTIDE SEQUENCE [LARGE SCALE GENOMIC DNA]</scope>
</reference>
<protein>
    <submittedName>
        <fullName evidence="1">Uncharacterized protein</fullName>
    </submittedName>
</protein>
<evidence type="ECO:0000313" key="1">
    <source>
        <dbReference type="EMBL" id="KAL2453060.1"/>
    </source>
</evidence>
<accession>A0ABD1NN90</accession>
<evidence type="ECO:0000313" key="2">
    <source>
        <dbReference type="Proteomes" id="UP001604336"/>
    </source>
</evidence>
<sequence length="106" mass="12118">MLWASPSDGLLVEIVCDVLSQLTSRASCLKQHILQTISCCKADSEEDEDVIGAFLHRYSIISHWVPKNGDVSMRRVEKEESKPRVCKAKCLMYIDVKINENQPRPW</sequence>
<keyword evidence="2" id="KW-1185">Reference proteome</keyword>
<organism evidence="1 2">
    <name type="scientific">Abeliophyllum distichum</name>
    <dbReference type="NCBI Taxonomy" id="126358"/>
    <lineage>
        <taxon>Eukaryota</taxon>
        <taxon>Viridiplantae</taxon>
        <taxon>Streptophyta</taxon>
        <taxon>Embryophyta</taxon>
        <taxon>Tracheophyta</taxon>
        <taxon>Spermatophyta</taxon>
        <taxon>Magnoliopsida</taxon>
        <taxon>eudicotyledons</taxon>
        <taxon>Gunneridae</taxon>
        <taxon>Pentapetalae</taxon>
        <taxon>asterids</taxon>
        <taxon>lamiids</taxon>
        <taxon>Lamiales</taxon>
        <taxon>Oleaceae</taxon>
        <taxon>Forsythieae</taxon>
        <taxon>Abeliophyllum</taxon>
    </lineage>
</organism>
<dbReference type="AlphaFoldDB" id="A0ABD1NN90"/>
<gene>
    <name evidence="1" type="ORF">Adt_45797</name>
</gene>
<proteinExistence type="predicted"/>
<comment type="caution">
    <text evidence="1">The sequence shown here is derived from an EMBL/GenBank/DDBJ whole genome shotgun (WGS) entry which is preliminary data.</text>
</comment>
<dbReference type="Proteomes" id="UP001604336">
    <property type="component" value="Unassembled WGS sequence"/>
</dbReference>